<name>A0A521F0I6_SACCC</name>
<sequence length="49" mass="5390">MQDVRESGYGIATSNWNTGAKRGYAGKIVGCAEYPGDHCRNPILAWNFN</sequence>
<gene>
    <name evidence="1" type="ORF">SAMN06265379_11215</name>
</gene>
<reference evidence="1 2" key="1">
    <citation type="submission" date="2017-05" db="EMBL/GenBank/DDBJ databases">
        <authorList>
            <person name="Varghese N."/>
            <person name="Submissions S."/>
        </authorList>
    </citation>
    <scope>NUCLEOTIDE SEQUENCE [LARGE SCALE GENOMIC DNA]</scope>
    <source>
        <strain evidence="1 2">DSM 27040</strain>
    </source>
</reference>
<organism evidence="1 2">
    <name type="scientific">Saccharicrinis carchari</name>
    <dbReference type="NCBI Taxonomy" id="1168039"/>
    <lineage>
        <taxon>Bacteria</taxon>
        <taxon>Pseudomonadati</taxon>
        <taxon>Bacteroidota</taxon>
        <taxon>Bacteroidia</taxon>
        <taxon>Marinilabiliales</taxon>
        <taxon>Marinilabiliaceae</taxon>
        <taxon>Saccharicrinis</taxon>
    </lineage>
</organism>
<dbReference type="AlphaFoldDB" id="A0A521F0I6"/>
<evidence type="ECO:0000313" key="2">
    <source>
        <dbReference type="Proteomes" id="UP000319040"/>
    </source>
</evidence>
<dbReference type="EMBL" id="FXTB01000012">
    <property type="protein sequence ID" value="SMO88970.1"/>
    <property type="molecule type" value="Genomic_DNA"/>
</dbReference>
<dbReference type="Proteomes" id="UP000319040">
    <property type="component" value="Unassembled WGS sequence"/>
</dbReference>
<keyword evidence="2" id="KW-1185">Reference proteome</keyword>
<accession>A0A521F0I6</accession>
<evidence type="ECO:0000313" key="1">
    <source>
        <dbReference type="EMBL" id="SMO88970.1"/>
    </source>
</evidence>
<protein>
    <submittedName>
        <fullName evidence="1">Uncharacterized protein</fullName>
    </submittedName>
</protein>
<proteinExistence type="predicted"/>